<organism evidence="2 3">
    <name type="scientific">Eisenbergiella porci</name>
    <dbReference type="NCBI Taxonomy" id="2652274"/>
    <lineage>
        <taxon>Bacteria</taxon>
        <taxon>Bacillati</taxon>
        <taxon>Bacillota</taxon>
        <taxon>Clostridia</taxon>
        <taxon>Lachnospirales</taxon>
        <taxon>Lachnospiraceae</taxon>
        <taxon>Eisenbergiella</taxon>
    </lineage>
</organism>
<dbReference type="EMBL" id="VUMI01000021">
    <property type="protein sequence ID" value="MSS89348.1"/>
    <property type="molecule type" value="Genomic_DNA"/>
</dbReference>
<dbReference type="GO" id="GO:0015074">
    <property type="term" value="P:DNA integration"/>
    <property type="evidence" value="ECO:0007669"/>
    <property type="project" value="InterPro"/>
</dbReference>
<dbReference type="Proteomes" id="UP000436047">
    <property type="component" value="Unassembled WGS sequence"/>
</dbReference>
<gene>
    <name evidence="2" type="ORF">FYJ45_13920</name>
</gene>
<dbReference type="GO" id="GO:0006310">
    <property type="term" value="P:DNA recombination"/>
    <property type="evidence" value="ECO:0007669"/>
    <property type="project" value="UniProtKB-KW"/>
</dbReference>
<keyword evidence="3" id="KW-1185">Reference proteome</keyword>
<dbReference type="SUPFAM" id="SSF56349">
    <property type="entry name" value="DNA breaking-rejoining enzymes"/>
    <property type="match status" value="1"/>
</dbReference>
<dbReference type="GO" id="GO:0003677">
    <property type="term" value="F:DNA binding"/>
    <property type="evidence" value="ECO:0007669"/>
    <property type="project" value="InterPro"/>
</dbReference>
<evidence type="ECO:0000256" key="1">
    <source>
        <dbReference type="ARBA" id="ARBA00023172"/>
    </source>
</evidence>
<dbReference type="InterPro" id="IPR013762">
    <property type="entry name" value="Integrase-like_cat_sf"/>
</dbReference>
<dbReference type="InterPro" id="IPR011010">
    <property type="entry name" value="DNA_brk_join_enz"/>
</dbReference>
<dbReference type="Gene3D" id="1.10.443.10">
    <property type="entry name" value="Intergrase catalytic core"/>
    <property type="match status" value="1"/>
</dbReference>
<keyword evidence="1" id="KW-0233">DNA recombination</keyword>
<name>A0A6N7WIS2_9FIRM</name>
<dbReference type="RefSeq" id="WP_154465143.1">
    <property type="nucleotide sequence ID" value="NZ_VUMI01000021.1"/>
</dbReference>
<dbReference type="AlphaFoldDB" id="A0A6N7WIS2"/>
<accession>A0A6N7WIS2</accession>
<sequence>MLDLMNPEERPEQVQRYGVYTIRTATEDGVVYARSFIVLRNGYSVIIRFTRLQDYAGFKVYKPISSNAEKKLYYICGMLNYVLVDHGRRFGIRHVFGITAEMLQEYFDHYTAEKKADGEYRGRDSITKCIGAVTAFMANLSWKFGGFMKVTRKSLYCDEVAYDRHGRRFFKAVPLFQVSGMPVRKKIFRDIPYKVFEILVPMAFRYARDIAFGLCLQAFAGLRSGEVCSVRQECSPLGRGITFTELGGRVVSAVVDVTQEIRIRDDDVEVGMIKKERRQGVYPAFLEAFCKAYELHREFLSPELRLYGQLLYENQLGTHALRHWFTVQLVLRGEDIGSIQYWRGDSSPESSFLYLQNKGDLTRELKASNDRLVIMLVSGWGDFDDGSV</sequence>
<reference evidence="2 3" key="1">
    <citation type="submission" date="2019-08" db="EMBL/GenBank/DDBJ databases">
        <title>In-depth cultivation of the pig gut microbiome towards novel bacterial diversity and tailored functional studies.</title>
        <authorList>
            <person name="Wylensek D."/>
            <person name="Hitch T.C.A."/>
            <person name="Clavel T."/>
        </authorList>
    </citation>
    <scope>NUCLEOTIDE SEQUENCE [LARGE SCALE GENOMIC DNA]</scope>
    <source>
        <strain evidence="2 3">WCA-389-WT-23B</strain>
    </source>
</reference>
<comment type="caution">
    <text evidence="2">The sequence shown here is derived from an EMBL/GenBank/DDBJ whole genome shotgun (WGS) entry which is preliminary data.</text>
</comment>
<dbReference type="GeneID" id="86054145"/>
<evidence type="ECO:0000313" key="2">
    <source>
        <dbReference type="EMBL" id="MSS89348.1"/>
    </source>
</evidence>
<evidence type="ECO:0000313" key="3">
    <source>
        <dbReference type="Proteomes" id="UP000436047"/>
    </source>
</evidence>
<proteinExistence type="predicted"/>
<protein>
    <submittedName>
        <fullName evidence="2">Site-specific integrase</fullName>
    </submittedName>
</protein>